<dbReference type="CDD" id="cd07515">
    <property type="entry name" value="HAD-like"/>
    <property type="match status" value="1"/>
</dbReference>
<dbReference type="SFLD" id="SFLDS00003">
    <property type="entry name" value="Haloacid_Dehalogenase"/>
    <property type="match status" value="1"/>
</dbReference>
<keyword evidence="3" id="KW-1185">Reference proteome</keyword>
<dbReference type="AlphaFoldDB" id="A0A8T9SND0"/>
<keyword evidence="1 2" id="KW-0378">Hydrolase</keyword>
<dbReference type="InterPro" id="IPR023214">
    <property type="entry name" value="HAD_sf"/>
</dbReference>
<reference evidence="2 3" key="1">
    <citation type="submission" date="2022-04" db="EMBL/GenBank/DDBJ databases">
        <title>Hymenobacter sp. isolated from the air.</title>
        <authorList>
            <person name="Won M."/>
            <person name="Lee C.-M."/>
            <person name="Woen H.-Y."/>
            <person name="Kwon S.-W."/>
        </authorList>
    </citation>
    <scope>NUCLEOTIDE SEQUENCE [LARGE SCALE GENOMIC DNA]</scope>
    <source>
        <strain evidence="3">5413 J-13</strain>
    </source>
</reference>
<dbReference type="SUPFAM" id="SSF56784">
    <property type="entry name" value="HAD-like"/>
    <property type="match status" value="1"/>
</dbReference>
<proteinExistence type="predicted"/>
<dbReference type="GO" id="GO:0016787">
    <property type="term" value="F:hydrolase activity"/>
    <property type="evidence" value="ECO:0007669"/>
    <property type="project" value="UniProtKB-KW"/>
</dbReference>
<name>A0A8T9SND0_9BACT</name>
<protein>
    <submittedName>
        <fullName evidence="2">HAD family hydrolase</fullName>
    </submittedName>
</protein>
<evidence type="ECO:0000313" key="2">
    <source>
        <dbReference type="EMBL" id="UOR03552.1"/>
    </source>
</evidence>
<dbReference type="Pfam" id="PF00702">
    <property type="entry name" value="Hydrolase"/>
    <property type="match status" value="1"/>
</dbReference>
<dbReference type="RefSeq" id="WP_245090286.1">
    <property type="nucleotide sequence ID" value="NZ_CP095053.1"/>
</dbReference>
<evidence type="ECO:0000313" key="3">
    <source>
        <dbReference type="Proteomes" id="UP000829925"/>
    </source>
</evidence>
<organism evidence="2 3">
    <name type="scientific">Hymenobacter aerilatus</name>
    <dbReference type="NCBI Taxonomy" id="2932251"/>
    <lineage>
        <taxon>Bacteria</taxon>
        <taxon>Pseudomonadati</taxon>
        <taxon>Bacteroidota</taxon>
        <taxon>Cytophagia</taxon>
        <taxon>Cytophagales</taxon>
        <taxon>Hymenobacteraceae</taxon>
        <taxon>Hymenobacter</taxon>
    </lineage>
</organism>
<sequence length="231" mass="26198">MPTPQLIAFDADDTLWPNQPHFDYAEAQLYNLLTHYADADTLGRHFYEVWKQNMHLFGYGAKSFMLAMIETVIQLTNGAVTGTEIQQILDHGKRLLDFPIELLPHVEEVLAELKQRGVPLMLLTKGDLFDQESKLARSGLGDYFDYVEIVSEKNEATYRRILTRYQVQPADFVMVGNSLKSDILPVLQLGGQAIHVPYHATWIHEQVPAEQLAGLSFHRVASLQEALAYLS</sequence>
<dbReference type="Gene3D" id="3.40.50.1000">
    <property type="entry name" value="HAD superfamily/HAD-like"/>
    <property type="match status" value="1"/>
</dbReference>
<dbReference type="SFLD" id="SFLDG01129">
    <property type="entry name" value="C1.5:_HAD__Beta-PGM__Phosphata"/>
    <property type="match status" value="1"/>
</dbReference>
<dbReference type="InterPro" id="IPR036412">
    <property type="entry name" value="HAD-like_sf"/>
</dbReference>
<dbReference type="Proteomes" id="UP000829925">
    <property type="component" value="Chromosome"/>
</dbReference>
<dbReference type="PANTHER" id="PTHR43316">
    <property type="entry name" value="HYDROLASE, HALOACID DELAHOGENASE-RELATED"/>
    <property type="match status" value="1"/>
</dbReference>
<dbReference type="PANTHER" id="PTHR43316:SF8">
    <property type="entry name" value="HAD FAMILY HYDROLASE"/>
    <property type="match status" value="1"/>
</dbReference>
<dbReference type="Gene3D" id="1.10.150.240">
    <property type="entry name" value="Putative phosphatase, domain 2"/>
    <property type="match status" value="1"/>
</dbReference>
<dbReference type="InterPro" id="IPR023198">
    <property type="entry name" value="PGP-like_dom2"/>
</dbReference>
<dbReference type="InterPro" id="IPR051540">
    <property type="entry name" value="S-2-haloacid_dehalogenase"/>
</dbReference>
<dbReference type="KEGG" id="haei:MUN82_11400"/>
<gene>
    <name evidence="2" type="ORF">MUN82_11400</name>
</gene>
<dbReference type="EMBL" id="CP095053">
    <property type="protein sequence ID" value="UOR03552.1"/>
    <property type="molecule type" value="Genomic_DNA"/>
</dbReference>
<accession>A0A8T9SND0</accession>
<evidence type="ECO:0000256" key="1">
    <source>
        <dbReference type="ARBA" id="ARBA00022801"/>
    </source>
</evidence>